<dbReference type="PANTHER" id="PTHR21640:SF1">
    <property type="entry name" value="NESPRIN-4"/>
    <property type="match status" value="1"/>
</dbReference>
<keyword evidence="4 7" id="KW-0472">Membrane</keyword>
<feature type="compositionally biased region" description="Basic and acidic residues" evidence="8">
    <location>
        <begin position="327"/>
        <end position="339"/>
    </location>
</feature>
<feature type="compositionally biased region" description="Pro residues" evidence="8">
    <location>
        <begin position="427"/>
        <end position="443"/>
    </location>
</feature>
<feature type="domain" description="KASH" evidence="10">
    <location>
        <begin position="555"/>
        <end position="611"/>
    </location>
</feature>
<evidence type="ECO:0000259" key="10">
    <source>
        <dbReference type="PROSITE" id="PS51049"/>
    </source>
</evidence>
<sequence length="611" mass="68421">MPRDEEPAFSDCHGEAPPTIPTADLGSEDSRSAEVLLDPSQQPLGFGEKQTEGNYSQDADLQVIGRVERRWSLWQEFMNEQAQLDAWLGSTEQAVAALSPAHFTYSSAKEELRKLERLRSEAGSRLIKLDGLTQRNRTLTRLFQGAMQARLLAIARECGQRWDEVNAKVESIIGKLQLFIGEWEEFEEQREGLSLWLAEMDVRLTEIDHLTGSTCRKLKRLQSFQECVCENSARVNALLRRGEALMQRSDPADAHLVESRLLELLRFCSHVYNNIGRTHTRLLSMRLVFEDDWILPPVSDSGCPSESMLEGNGGPRGRSLDPPSVLDRPEDIRASDHHAAAAASRRPLHPPPPPPPHTNEQAGLEWDPSVDIGRSLSHDDADSSYFSAGTGLCLREDQKRWSYFSSLDAFSDISHRDADVTSEEWPDPPVPAGPPRVPAGPPPSRRKDLQPIRFGDGRVKAWLQVQSSAPSETRSKAVQTDEDEKVFQLHHHHLGGLQHGHDHTRDLVRPSSSRDSELHPLPGDEEEDETSCWEEPERLLPELRCSSIAPAVSSHSRFSSSSRLLRLLLATAVALLGALVLISMEQPCHRSNRMSQTFHFTLRYVNGPPPT</sequence>
<dbReference type="SMART" id="SM00150">
    <property type="entry name" value="SPEC"/>
    <property type="match status" value="2"/>
</dbReference>
<keyword evidence="12" id="KW-1185">Reference proteome</keyword>
<feature type="topological domain" description="Cytoplasmic" evidence="7">
    <location>
        <begin position="1"/>
        <end position="563"/>
    </location>
</feature>
<name>A0A3S2U8G5_ORYJA</name>
<dbReference type="PANTHER" id="PTHR21640">
    <property type="match status" value="1"/>
</dbReference>
<evidence type="ECO:0000256" key="7">
    <source>
        <dbReference type="PROSITE-ProRule" id="PRU00385"/>
    </source>
</evidence>
<feature type="region of interest" description="Disordered" evidence="8">
    <location>
        <begin position="494"/>
        <end position="531"/>
    </location>
</feature>
<evidence type="ECO:0000256" key="5">
    <source>
        <dbReference type="ARBA" id="ARBA00023242"/>
    </source>
</evidence>
<keyword evidence="3 9" id="KW-1133">Transmembrane helix</keyword>
<evidence type="ECO:0000256" key="6">
    <source>
        <dbReference type="ARBA" id="ARBA00046312"/>
    </source>
</evidence>
<dbReference type="GO" id="GO:0034993">
    <property type="term" value="C:meiotic nuclear membrane microtubule tethering complex"/>
    <property type="evidence" value="ECO:0007669"/>
    <property type="project" value="InterPro"/>
</dbReference>
<evidence type="ECO:0000256" key="9">
    <source>
        <dbReference type="SAM" id="Phobius"/>
    </source>
</evidence>
<feature type="topological domain" description="Perinuclear space" evidence="7">
    <location>
        <begin position="585"/>
        <end position="611"/>
    </location>
</feature>
<feature type="compositionally biased region" description="Basic and acidic residues" evidence="8">
    <location>
        <begin position="499"/>
        <end position="518"/>
    </location>
</feature>
<evidence type="ECO:0000256" key="8">
    <source>
        <dbReference type="SAM" id="MobiDB-lite"/>
    </source>
</evidence>
<reference evidence="11 12" key="2">
    <citation type="submission" date="2019-01" db="EMBL/GenBank/DDBJ databases">
        <title>A chromosome length genome reference of the Java medaka (oryzias javanicus).</title>
        <authorList>
            <person name="Herpin A."/>
            <person name="Takehana Y."/>
            <person name="Naruse K."/>
            <person name="Ansai S."/>
            <person name="Kawaguchi M."/>
        </authorList>
    </citation>
    <scope>NUCLEOTIDE SEQUENCE [LARGE SCALE GENOMIC DNA]</scope>
    <source>
        <strain evidence="11">RS831</strain>
        <tissue evidence="11">Whole body</tissue>
    </source>
</reference>
<dbReference type="InterPro" id="IPR018159">
    <property type="entry name" value="Spectrin/alpha-actinin"/>
</dbReference>
<organism evidence="11 12">
    <name type="scientific">Oryzias javanicus</name>
    <name type="common">Javanese ricefish</name>
    <name type="synonym">Aplocheilus javanicus</name>
    <dbReference type="NCBI Taxonomy" id="123683"/>
    <lineage>
        <taxon>Eukaryota</taxon>
        <taxon>Metazoa</taxon>
        <taxon>Chordata</taxon>
        <taxon>Craniata</taxon>
        <taxon>Vertebrata</taxon>
        <taxon>Euteleostomi</taxon>
        <taxon>Actinopterygii</taxon>
        <taxon>Neopterygii</taxon>
        <taxon>Teleostei</taxon>
        <taxon>Neoteleostei</taxon>
        <taxon>Acanthomorphata</taxon>
        <taxon>Ovalentaria</taxon>
        <taxon>Atherinomorphae</taxon>
        <taxon>Beloniformes</taxon>
        <taxon>Adrianichthyidae</taxon>
        <taxon>Oryziinae</taxon>
        <taxon>Oryzias</taxon>
    </lineage>
</organism>
<accession>A0A3S2U8G5</accession>
<evidence type="ECO:0000256" key="2">
    <source>
        <dbReference type="ARBA" id="ARBA00022692"/>
    </source>
</evidence>
<feature type="region of interest" description="Disordered" evidence="8">
    <location>
        <begin position="1"/>
        <end position="32"/>
    </location>
</feature>
<evidence type="ECO:0000256" key="1">
    <source>
        <dbReference type="ARBA" id="ARBA00008619"/>
    </source>
</evidence>
<dbReference type="GO" id="GO:0005640">
    <property type="term" value="C:nuclear outer membrane"/>
    <property type="evidence" value="ECO:0007669"/>
    <property type="project" value="UniProtKB-SubCell"/>
</dbReference>
<dbReference type="EMBL" id="CM012449">
    <property type="protein sequence ID" value="RVE65249.1"/>
    <property type="molecule type" value="Genomic_DNA"/>
</dbReference>
<evidence type="ECO:0000256" key="4">
    <source>
        <dbReference type="ARBA" id="ARBA00023136"/>
    </source>
</evidence>
<comment type="subcellular location">
    <subcellularLocation>
        <location evidence="6">Nucleus outer membrane</location>
        <topology evidence="6">Single-pass type IV membrane protein</topology>
    </subcellularLocation>
</comment>
<dbReference type="SUPFAM" id="SSF46966">
    <property type="entry name" value="Spectrin repeat"/>
    <property type="match status" value="2"/>
</dbReference>
<keyword evidence="5" id="KW-0539">Nucleus</keyword>
<reference evidence="11 12" key="1">
    <citation type="submission" date="2018-11" db="EMBL/GenBank/DDBJ databases">
        <authorList>
            <person name="Lopez-Roques C."/>
            <person name="Donnadieu C."/>
            <person name="Bouchez O."/>
            <person name="Klopp C."/>
            <person name="Cabau C."/>
            <person name="Zahm M."/>
        </authorList>
    </citation>
    <scope>NUCLEOTIDE SEQUENCE [LARGE SCALE GENOMIC DNA]</scope>
    <source>
        <strain evidence="11">RS831</strain>
        <tissue evidence="11">Whole body</tissue>
    </source>
</reference>
<dbReference type="PROSITE" id="PS51049">
    <property type="entry name" value="KASH"/>
    <property type="match status" value="1"/>
</dbReference>
<evidence type="ECO:0000313" key="12">
    <source>
        <dbReference type="Proteomes" id="UP000283210"/>
    </source>
</evidence>
<evidence type="ECO:0000313" key="11">
    <source>
        <dbReference type="EMBL" id="RVE65249.1"/>
    </source>
</evidence>
<dbReference type="AlphaFoldDB" id="A0A3S2U8G5"/>
<keyword evidence="2 7" id="KW-0812">Transmembrane</keyword>
<dbReference type="InterPro" id="IPR012315">
    <property type="entry name" value="KASH"/>
</dbReference>
<dbReference type="CDD" id="cd00176">
    <property type="entry name" value="SPEC"/>
    <property type="match status" value="1"/>
</dbReference>
<evidence type="ECO:0000256" key="3">
    <source>
        <dbReference type="ARBA" id="ARBA00022989"/>
    </source>
</evidence>
<dbReference type="Proteomes" id="UP000283210">
    <property type="component" value="Chromosome 13"/>
</dbReference>
<dbReference type="Pfam" id="PF10541">
    <property type="entry name" value="KASH"/>
    <property type="match status" value="1"/>
</dbReference>
<dbReference type="SMART" id="SM01249">
    <property type="entry name" value="KASH"/>
    <property type="match status" value="1"/>
</dbReference>
<dbReference type="InterPro" id="IPR030268">
    <property type="entry name" value="SYNE4"/>
</dbReference>
<feature type="transmembrane region" description="Helical" evidence="9">
    <location>
        <begin position="564"/>
        <end position="584"/>
    </location>
</feature>
<dbReference type="Gene3D" id="1.20.58.60">
    <property type="match status" value="2"/>
</dbReference>
<protein>
    <recommendedName>
        <fullName evidence="10">KASH domain-containing protein</fullName>
    </recommendedName>
</protein>
<gene>
    <name evidence="11" type="ORF">OJAV_G00134290</name>
</gene>
<feature type="region of interest" description="Disordered" evidence="8">
    <location>
        <begin position="418"/>
        <end position="450"/>
    </location>
</feature>
<proteinExistence type="inferred from homology"/>
<dbReference type="OrthoDB" id="8676767at2759"/>
<feature type="region of interest" description="Disordered" evidence="8">
    <location>
        <begin position="302"/>
        <end position="364"/>
    </location>
</feature>
<comment type="similarity">
    <text evidence="1">Belongs to the nesprin family.</text>
</comment>